<dbReference type="EMBL" id="JAGMWT010000008">
    <property type="protein sequence ID" value="KAH7123599.1"/>
    <property type="molecule type" value="Genomic_DNA"/>
</dbReference>
<reference evidence="1" key="1">
    <citation type="journal article" date="2021" name="Nat. Commun.">
        <title>Genetic determinants of endophytism in the Arabidopsis root mycobiome.</title>
        <authorList>
            <person name="Mesny F."/>
            <person name="Miyauchi S."/>
            <person name="Thiergart T."/>
            <person name="Pickel B."/>
            <person name="Atanasova L."/>
            <person name="Karlsson M."/>
            <person name="Huettel B."/>
            <person name="Barry K.W."/>
            <person name="Haridas S."/>
            <person name="Chen C."/>
            <person name="Bauer D."/>
            <person name="Andreopoulos W."/>
            <person name="Pangilinan J."/>
            <person name="LaButti K."/>
            <person name="Riley R."/>
            <person name="Lipzen A."/>
            <person name="Clum A."/>
            <person name="Drula E."/>
            <person name="Henrissat B."/>
            <person name="Kohler A."/>
            <person name="Grigoriev I.V."/>
            <person name="Martin F.M."/>
            <person name="Hacquard S."/>
        </authorList>
    </citation>
    <scope>NUCLEOTIDE SEQUENCE</scope>
    <source>
        <strain evidence="1">MPI-CAGE-CH-0243</strain>
    </source>
</reference>
<dbReference type="OrthoDB" id="425354at2759"/>
<protein>
    <submittedName>
        <fullName evidence="1">Uncharacterized protein</fullName>
    </submittedName>
</protein>
<evidence type="ECO:0000313" key="1">
    <source>
        <dbReference type="EMBL" id="KAH7123599.1"/>
    </source>
</evidence>
<evidence type="ECO:0000313" key="2">
    <source>
        <dbReference type="Proteomes" id="UP000700596"/>
    </source>
</evidence>
<dbReference type="Proteomes" id="UP000700596">
    <property type="component" value="Unassembled WGS sequence"/>
</dbReference>
<proteinExistence type="predicted"/>
<name>A0A9P9DRB1_9PLEO</name>
<accession>A0A9P9DRB1</accession>
<dbReference type="PANTHER" id="PTHR38115:SF1">
    <property type="entry name" value="LIPOCALIN-LIKE DOMAIN-CONTAINING PROTEIN"/>
    <property type="match status" value="1"/>
</dbReference>
<comment type="caution">
    <text evidence="1">The sequence shown here is derived from an EMBL/GenBank/DDBJ whole genome shotgun (WGS) entry which is preliminary data.</text>
</comment>
<organism evidence="1 2">
    <name type="scientific">Dendryphion nanum</name>
    <dbReference type="NCBI Taxonomy" id="256645"/>
    <lineage>
        <taxon>Eukaryota</taxon>
        <taxon>Fungi</taxon>
        <taxon>Dikarya</taxon>
        <taxon>Ascomycota</taxon>
        <taxon>Pezizomycotina</taxon>
        <taxon>Dothideomycetes</taxon>
        <taxon>Pleosporomycetidae</taxon>
        <taxon>Pleosporales</taxon>
        <taxon>Torulaceae</taxon>
        <taxon>Dendryphion</taxon>
    </lineage>
</organism>
<keyword evidence="2" id="KW-1185">Reference proteome</keyword>
<dbReference type="PANTHER" id="PTHR38115">
    <property type="entry name" value="LIPOCALIN-LIKE DOMAIN-CONTAINING PROTEIN"/>
    <property type="match status" value="1"/>
</dbReference>
<dbReference type="InterPro" id="IPR053037">
    <property type="entry name" value="Pericyclase_pydY-like"/>
</dbReference>
<gene>
    <name evidence="1" type="ORF">B0J11DRAFT_436446</name>
</gene>
<sequence>MAAPASVTIKSLDGKWVINKTHSDPIDPVLALQGVGWLTRKAVGLATVTQHLTTSTSGPSPTLTIDQVATGGLKGTKESRVLDWEWQPPHTDWLFGTLKGKSRYTTLAALAESGPNASGHDGPLIDEDRKFLCEGWLPETKDGEVIESFAENEGAKWTGWQVWGFGDVDGQRWFVRRFVIRRIEGKGAGTPGTEVVRVRLCYEWAGDL</sequence>
<dbReference type="AlphaFoldDB" id="A0A9P9DRB1"/>